<feature type="domain" description="Alpha-L-rhamnosidase concanavalin-like" evidence="5">
    <location>
        <begin position="273"/>
        <end position="398"/>
    </location>
</feature>
<reference evidence="9 10" key="1">
    <citation type="submission" date="2019-02" db="EMBL/GenBank/DDBJ databases">
        <title>Deep-cultivation of Planctomycetes and their phenomic and genomic characterization uncovers novel biology.</title>
        <authorList>
            <person name="Wiegand S."/>
            <person name="Jogler M."/>
            <person name="Boedeker C."/>
            <person name="Pinto D."/>
            <person name="Vollmers J."/>
            <person name="Rivas-Marin E."/>
            <person name="Kohn T."/>
            <person name="Peeters S.H."/>
            <person name="Heuer A."/>
            <person name="Rast P."/>
            <person name="Oberbeckmann S."/>
            <person name="Bunk B."/>
            <person name="Jeske O."/>
            <person name="Meyerdierks A."/>
            <person name="Storesund J.E."/>
            <person name="Kallscheuer N."/>
            <person name="Luecker S."/>
            <person name="Lage O.M."/>
            <person name="Pohl T."/>
            <person name="Merkel B.J."/>
            <person name="Hornburger P."/>
            <person name="Mueller R.-W."/>
            <person name="Bruemmer F."/>
            <person name="Labrenz M."/>
            <person name="Spormann A.M."/>
            <person name="Op Den Camp H."/>
            <person name="Overmann J."/>
            <person name="Amann R."/>
            <person name="Jetten M.S.M."/>
            <person name="Mascher T."/>
            <person name="Medema M.H."/>
            <person name="Devos D.P."/>
            <person name="Kaster A.-K."/>
            <person name="Ovreas L."/>
            <person name="Rohde M."/>
            <person name="Galperin M.Y."/>
            <person name="Jogler C."/>
        </authorList>
    </citation>
    <scope>NUCLEOTIDE SEQUENCE [LARGE SCALE GENOMIC DNA]</scope>
    <source>
        <strain evidence="9 10">Poly41</strain>
    </source>
</reference>
<sequence precursor="true">MRHQDIFGKLVAPALIPLLFLVNCFAQESTHNSISKPTIEQDGSAEFEAMVSRGYTPLFNAKDFTGWRNPYSHGEAKVVDDEIHLLADKKFFLVTEKKYADFRLSVEIHLPEGAANSGVMFRCHVDPDAQKKVFGYQAECDGSDRRWSGGLYDEARRGWIWPSTAGRSEEPFLEHEEESKAAFADPAIANALDRNGWNRFVVTCIEDRITIELNGVPTVTFRDTTDASGYLGIQHHGEQGQTYRFRNLFIKELPEIPAEDSISLTDQSPVSVKKIDENVTLVDFGKVAFGNVALRVPRSGRGMGKVHFGEKLVDGRVDREPPGTVRYGVSEFRKGSGEFGTWIVPTPVDVRNTEQAGATRAHPPAVLTPKSWLPVMPFRWVEIEGWEGEFKPEYIVRRAAFASDWNDDASSFECSDETLNRIWELCKYSIKATTFAGVYVDGDRERIPYEADAYLNQLSHYYADDEVEMAAKTFDWLIENGTWPTEWAPHMVFMAHAEWMYSGDLEWLKHRYESLKAKTLMHRSGEDGLVRSAEIDQNRHDIVDWPQKERDGFVFTEINTVVNAFHIEALERMVEMARAIGKSEDAEAFAARAELAKAAFQMTLFDEAAGIYRDGVGTDHSSIHANFFPLAFGLIPQDKLAGVIEWLEQKDMQCSVYAAQYFLDGLFNHGSDQKAIDLMVADGDRSWKHMVNSGTTISWEAWDLKYKPNQDWNHAWGAAPANLLPRCVLGAQPETPGWTNAMIRPCPGGLKYARGRVPTVLGPIEIDWKNESTFTLTLALPKGMTARVELPAANRTTGVFVDGVSVQAMKTSDRWILKDKITGTVTIEAK</sequence>
<dbReference type="InterPro" id="IPR010496">
    <property type="entry name" value="AL/BT2_dom"/>
</dbReference>
<keyword evidence="4" id="KW-0732">Signal</keyword>
<dbReference type="InterPro" id="IPR016007">
    <property type="entry name" value="Alpha_rhamnosid"/>
</dbReference>
<evidence type="ECO:0000259" key="7">
    <source>
        <dbReference type="Pfam" id="PF17389"/>
    </source>
</evidence>
<name>A0A5C6DTX4_9BACT</name>
<feature type="domain" description="Alpha-L-rhamnosidase six-hairpin glycosidase" evidence="7">
    <location>
        <begin position="408"/>
        <end position="728"/>
    </location>
</feature>
<dbReference type="OrthoDB" id="9780017at2"/>
<dbReference type="Gene3D" id="2.60.120.260">
    <property type="entry name" value="Galactose-binding domain-like"/>
    <property type="match status" value="1"/>
</dbReference>
<evidence type="ECO:0000313" key="10">
    <source>
        <dbReference type="Proteomes" id="UP000319143"/>
    </source>
</evidence>
<comment type="catalytic activity">
    <reaction evidence="1">
        <text>Hydrolysis of terminal non-reducing alpha-L-rhamnose residues in alpha-L-rhamnosides.</text>
        <dbReference type="EC" id="3.2.1.40"/>
    </reaction>
</comment>
<dbReference type="EMBL" id="SJPV01000003">
    <property type="protein sequence ID" value="TWU39674.1"/>
    <property type="molecule type" value="Genomic_DNA"/>
</dbReference>
<dbReference type="GO" id="GO:0030596">
    <property type="term" value="F:alpha-L-rhamnosidase activity"/>
    <property type="evidence" value="ECO:0007669"/>
    <property type="project" value="UniProtKB-EC"/>
</dbReference>
<feature type="domain" description="Alpha-L-rhamnosidase C-terminal" evidence="8">
    <location>
        <begin position="730"/>
        <end position="799"/>
    </location>
</feature>
<keyword evidence="10" id="KW-1185">Reference proteome</keyword>
<dbReference type="Gene3D" id="2.60.420.10">
    <property type="entry name" value="Maltose phosphorylase, domain 3"/>
    <property type="match status" value="1"/>
</dbReference>
<dbReference type="AlphaFoldDB" id="A0A5C6DTX4"/>
<dbReference type="Pfam" id="PF06439">
    <property type="entry name" value="3keto-disac_hyd"/>
    <property type="match status" value="1"/>
</dbReference>
<comment type="caution">
    <text evidence="9">The sequence shown here is derived from an EMBL/GenBank/DDBJ whole genome shotgun (WGS) entry which is preliminary data.</text>
</comment>
<evidence type="ECO:0000256" key="2">
    <source>
        <dbReference type="ARBA" id="ARBA00012652"/>
    </source>
</evidence>
<proteinExistence type="predicted"/>
<dbReference type="InterPro" id="IPR012341">
    <property type="entry name" value="6hp_glycosidase-like_sf"/>
</dbReference>
<dbReference type="PANTHER" id="PTHR33307:SF6">
    <property type="entry name" value="ALPHA-RHAMNOSIDASE (EUROFUNG)-RELATED"/>
    <property type="match status" value="1"/>
</dbReference>
<dbReference type="Proteomes" id="UP000319143">
    <property type="component" value="Unassembled WGS sequence"/>
</dbReference>
<organism evidence="9 10">
    <name type="scientific">Novipirellula artificiosorum</name>
    <dbReference type="NCBI Taxonomy" id="2528016"/>
    <lineage>
        <taxon>Bacteria</taxon>
        <taxon>Pseudomonadati</taxon>
        <taxon>Planctomycetota</taxon>
        <taxon>Planctomycetia</taxon>
        <taxon>Pirellulales</taxon>
        <taxon>Pirellulaceae</taxon>
        <taxon>Novipirellula</taxon>
    </lineage>
</organism>
<dbReference type="SUPFAM" id="SSF48208">
    <property type="entry name" value="Six-hairpin glycosidases"/>
    <property type="match status" value="1"/>
</dbReference>
<dbReference type="InterPro" id="IPR008902">
    <property type="entry name" value="Rhamnosid_concanavalin"/>
</dbReference>
<evidence type="ECO:0000313" key="9">
    <source>
        <dbReference type="EMBL" id="TWU39674.1"/>
    </source>
</evidence>
<evidence type="ECO:0000259" key="8">
    <source>
        <dbReference type="Pfam" id="PF17390"/>
    </source>
</evidence>
<dbReference type="PANTHER" id="PTHR33307">
    <property type="entry name" value="ALPHA-RHAMNOSIDASE (EUROFUNG)"/>
    <property type="match status" value="1"/>
</dbReference>
<protein>
    <recommendedName>
        <fullName evidence="2">alpha-L-rhamnosidase</fullName>
        <ecNumber evidence="2">3.2.1.40</ecNumber>
    </recommendedName>
</protein>
<dbReference type="InterPro" id="IPR035398">
    <property type="entry name" value="Bac_rhamnosid_C"/>
</dbReference>
<evidence type="ECO:0000256" key="4">
    <source>
        <dbReference type="SAM" id="SignalP"/>
    </source>
</evidence>
<dbReference type="Gene3D" id="2.60.120.560">
    <property type="entry name" value="Exo-inulinase, domain 1"/>
    <property type="match status" value="1"/>
</dbReference>
<dbReference type="RefSeq" id="WP_146526376.1">
    <property type="nucleotide sequence ID" value="NZ_SJPV01000003.1"/>
</dbReference>
<evidence type="ECO:0000256" key="1">
    <source>
        <dbReference type="ARBA" id="ARBA00001445"/>
    </source>
</evidence>
<dbReference type="InterPro" id="IPR035396">
    <property type="entry name" value="Bac_rhamnosid6H"/>
</dbReference>
<dbReference type="Gene3D" id="1.50.10.10">
    <property type="match status" value="1"/>
</dbReference>
<accession>A0A5C6DTX4</accession>
<dbReference type="EC" id="3.2.1.40" evidence="2"/>
<evidence type="ECO:0000256" key="3">
    <source>
        <dbReference type="ARBA" id="ARBA00022801"/>
    </source>
</evidence>
<dbReference type="Pfam" id="PF05592">
    <property type="entry name" value="Bac_rhamnosid"/>
    <property type="match status" value="1"/>
</dbReference>
<dbReference type="InterPro" id="IPR008928">
    <property type="entry name" value="6-hairpin_glycosidase_sf"/>
</dbReference>
<dbReference type="Pfam" id="PF17389">
    <property type="entry name" value="Bac_rhamnosid6H"/>
    <property type="match status" value="1"/>
</dbReference>
<keyword evidence="3" id="KW-0378">Hydrolase</keyword>
<evidence type="ECO:0000259" key="6">
    <source>
        <dbReference type="Pfam" id="PF06439"/>
    </source>
</evidence>
<dbReference type="GO" id="GO:0005975">
    <property type="term" value="P:carbohydrate metabolic process"/>
    <property type="evidence" value="ECO:0007669"/>
    <property type="project" value="InterPro"/>
</dbReference>
<feature type="signal peptide" evidence="4">
    <location>
        <begin position="1"/>
        <end position="26"/>
    </location>
</feature>
<dbReference type="Pfam" id="PF17390">
    <property type="entry name" value="Bac_rhamnosid_C"/>
    <property type="match status" value="1"/>
</dbReference>
<evidence type="ECO:0000259" key="5">
    <source>
        <dbReference type="Pfam" id="PF05592"/>
    </source>
</evidence>
<feature type="chain" id="PRO_5022856077" description="alpha-L-rhamnosidase" evidence="4">
    <location>
        <begin position="27"/>
        <end position="830"/>
    </location>
</feature>
<gene>
    <name evidence="9" type="ORF">Poly41_25300</name>
</gene>
<feature type="domain" description="3-keto-alpha-glucoside-1,2-lyase/3-keto-2-hydroxy-glucal hydratase" evidence="6">
    <location>
        <begin position="54"/>
        <end position="251"/>
    </location>
</feature>